<protein>
    <recommendedName>
        <fullName evidence="3">Uridine phosphorylase</fullName>
        <ecNumber evidence="2">2.4.2.3</ecNumber>
    </recommendedName>
</protein>
<reference evidence="8 9" key="1">
    <citation type="submission" date="2016-11" db="EMBL/GenBank/DDBJ databases">
        <authorList>
            <person name="Jaros S."/>
            <person name="Januszkiewicz K."/>
            <person name="Wedrychowicz H."/>
        </authorList>
    </citation>
    <scope>NUCLEOTIDE SEQUENCE [LARGE SCALE GENOMIC DNA]</scope>
    <source>
        <strain evidence="8 9">DSM 15480</strain>
    </source>
</reference>
<dbReference type="EMBL" id="FQZY01000016">
    <property type="protein sequence ID" value="SHJ76138.1"/>
    <property type="molecule type" value="Genomic_DNA"/>
</dbReference>
<dbReference type="InterPro" id="IPR000845">
    <property type="entry name" value="Nucleoside_phosphorylase_d"/>
</dbReference>
<dbReference type="PANTHER" id="PTHR43691">
    <property type="entry name" value="URIDINE PHOSPHORYLASE"/>
    <property type="match status" value="1"/>
</dbReference>
<evidence type="ECO:0000313" key="8">
    <source>
        <dbReference type="EMBL" id="SHJ76138.1"/>
    </source>
</evidence>
<dbReference type="InterPro" id="IPR035994">
    <property type="entry name" value="Nucleoside_phosphorylase_sf"/>
</dbReference>
<dbReference type="CDD" id="cd17767">
    <property type="entry name" value="UP_EcUdp-like"/>
    <property type="match status" value="1"/>
</dbReference>
<dbReference type="RefSeq" id="WP_073107127.1">
    <property type="nucleotide sequence ID" value="NZ_FQZY01000016.1"/>
</dbReference>
<accession>A0A1M6LY44</accession>
<dbReference type="GO" id="GO:0005829">
    <property type="term" value="C:cytosol"/>
    <property type="evidence" value="ECO:0007669"/>
    <property type="project" value="TreeGrafter"/>
</dbReference>
<dbReference type="InterPro" id="IPR018016">
    <property type="entry name" value="Nucleoside_phosphorylase_CS"/>
</dbReference>
<evidence type="ECO:0000256" key="3">
    <source>
        <dbReference type="ARBA" id="ARBA00021980"/>
    </source>
</evidence>
<feature type="domain" description="Nucleoside phosphorylase" evidence="7">
    <location>
        <begin position="19"/>
        <end position="202"/>
    </location>
</feature>
<keyword evidence="9" id="KW-1185">Reference proteome</keyword>
<comment type="catalytic activity">
    <reaction evidence="6">
        <text>uridine + phosphate = alpha-D-ribose 1-phosphate + uracil</text>
        <dbReference type="Rhea" id="RHEA:24388"/>
        <dbReference type="ChEBI" id="CHEBI:16704"/>
        <dbReference type="ChEBI" id="CHEBI:17568"/>
        <dbReference type="ChEBI" id="CHEBI:43474"/>
        <dbReference type="ChEBI" id="CHEBI:57720"/>
        <dbReference type="EC" id="2.4.2.3"/>
    </reaction>
</comment>
<organism evidence="8 9">
    <name type="scientific">Hespellia stercorisuis DSM 15480</name>
    <dbReference type="NCBI Taxonomy" id="1121950"/>
    <lineage>
        <taxon>Bacteria</taxon>
        <taxon>Bacillati</taxon>
        <taxon>Bacillota</taxon>
        <taxon>Clostridia</taxon>
        <taxon>Lachnospirales</taxon>
        <taxon>Lachnospiraceae</taxon>
        <taxon>Hespellia</taxon>
    </lineage>
</organism>
<dbReference type="STRING" id="1121950.SAMN02745243_01306"/>
<evidence type="ECO:0000259" key="7">
    <source>
        <dbReference type="Pfam" id="PF01048"/>
    </source>
</evidence>
<evidence type="ECO:0000256" key="6">
    <source>
        <dbReference type="ARBA" id="ARBA00048447"/>
    </source>
</evidence>
<dbReference type="Gene3D" id="3.40.50.1580">
    <property type="entry name" value="Nucleoside phosphorylase domain"/>
    <property type="match status" value="1"/>
</dbReference>
<gene>
    <name evidence="8" type="ORF">SAMN02745243_01306</name>
</gene>
<evidence type="ECO:0000256" key="1">
    <source>
        <dbReference type="ARBA" id="ARBA00010456"/>
    </source>
</evidence>
<keyword evidence="5" id="KW-0808">Transferase</keyword>
<evidence type="ECO:0000313" key="9">
    <source>
        <dbReference type="Proteomes" id="UP000184301"/>
    </source>
</evidence>
<dbReference type="GO" id="GO:0009164">
    <property type="term" value="P:nucleoside catabolic process"/>
    <property type="evidence" value="ECO:0007669"/>
    <property type="project" value="UniProtKB-ARBA"/>
</dbReference>
<dbReference type="Pfam" id="PF01048">
    <property type="entry name" value="PNP_UDP_1"/>
    <property type="match status" value="1"/>
</dbReference>
<dbReference type="Proteomes" id="UP000184301">
    <property type="component" value="Unassembled WGS sequence"/>
</dbReference>
<proteinExistence type="inferred from homology"/>
<dbReference type="AlphaFoldDB" id="A0A1M6LY44"/>
<evidence type="ECO:0000256" key="2">
    <source>
        <dbReference type="ARBA" id="ARBA00011888"/>
    </source>
</evidence>
<keyword evidence="4" id="KW-0328">Glycosyltransferase</keyword>
<dbReference type="SUPFAM" id="SSF53167">
    <property type="entry name" value="Purine and uridine phosphorylases"/>
    <property type="match status" value="1"/>
</dbReference>
<name>A0A1M6LY44_9FIRM</name>
<dbReference type="PANTHER" id="PTHR43691:SF11">
    <property type="entry name" value="FI09636P-RELATED"/>
    <property type="match status" value="1"/>
</dbReference>
<sequence>MSNHLQPHIRCSEEDMANYAILPGDPQRVERIKEFLTDAREIAFNREHKSVVGYYKGVRIMAVSTGMGGASTGIAVEELHNIGVKAMIRIGSCGALQTGIRLGDLIIVNGAVRDEGASKAYIDDIYPAVPNTDLLNKVIDAAKEQKFPYHVGIGRSHDSFYTDREDDIDAYWAKRGVLGADMETAALFVIGGLRGVKTASILNTVVEYEGNLEDEINQYVDGENAVSDGEKKEILTALEAFVAMEHSSENGGDKS</sequence>
<dbReference type="PROSITE" id="PS01232">
    <property type="entry name" value="PNP_UDP_1"/>
    <property type="match status" value="1"/>
</dbReference>
<evidence type="ECO:0000256" key="5">
    <source>
        <dbReference type="ARBA" id="ARBA00022679"/>
    </source>
</evidence>
<dbReference type="GO" id="GO:0004850">
    <property type="term" value="F:uridine phosphorylase activity"/>
    <property type="evidence" value="ECO:0007669"/>
    <property type="project" value="UniProtKB-EC"/>
</dbReference>
<comment type="similarity">
    <text evidence="1">Belongs to the PNP/UDP phosphorylase family.</text>
</comment>
<dbReference type="OrthoDB" id="9782889at2"/>
<dbReference type="EC" id="2.4.2.3" evidence="2"/>
<evidence type="ECO:0000256" key="4">
    <source>
        <dbReference type="ARBA" id="ARBA00022676"/>
    </source>
</evidence>